<dbReference type="CDD" id="cd00093">
    <property type="entry name" value="HTH_XRE"/>
    <property type="match status" value="2"/>
</dbReference>
<evidence type="ECO:0000259" key="2">
    <source>
        <dbReference type="PROSITE" id="PS50943"/>
    </source>
</evidence>
<proteinExistence type="predicted"/>
<dbReference type="InterPro" id="IPR050807">
    <property type="entry name" value="TransReg_Diox_bact_type"/>
</dbReference>
<evidence type="ECO:0000313" key="3">
    <source>
        <dbReference type="EMBL" id="MFC4517320.1"/>
    </source>
</evidence>
<dbReference type="SMART" id="SM00530">
    <property type="entry name" value="HTH_XRE"/>
    <property type="match status" value="2"/>
</dbReference>
<reference evidence="4" key="1">
    <citation type="journal article" date="2019" name="Int. J. Syst. Evol. Microbiol.">
        <title>The Global Catalogue of Microorganisms (GCM) 10K type strain sequencing project: providing services to taxonomists for standard genome sequencing and annotation.</title>
        <authorList>
            <consortium name="The Broad Institute Genomics Platform"/>
            <consortium name="The Broad Institute Genome Sequencing Center for Infectious Disease"/>
            <person name="Wu L."/>
            <person name="Ma J."/>
        </authorList>
    </citation>
    <scope>NUCLEOTIDE SEQUENCE [LARGE SCALE GENOMIC DNA]</scope>
    <source>
        <strain evidence="4">CECT 8064</strain>
    </source>
</reference>
<evidence type="ECO:0000313" key="4">
    <source>
        <dbReference type="Proteomes" id="UP001595990"/>
    </source>
</evidence>
<dbReference type="PANTHER" id="PTHR46797:SF1">
    <property type="entry name" value="METHYLPHOSPHONATE SYNTHASE"/>
    <property type="match status" value="1"/>
</dbReference>
<comment type="caution">
    <text evidence="3">The sequence shown here is derived from an EMBL/GenBank/DDBJ whole genome shotgun (WGS) entry which is preliminary data.</text>
</comment>
<feature type="domain" description="HTH cro/C1-type" evidence="2">
    <location>
        <begin position="1"/>
        <end position="53"/>
    </location>
</feature>
<dbReference type="InterPro" id="IPR001387">
    <property type="entry name" value="Cro/C1-type_HTH"/>
</dbReference>
<gene>
    <name evidence="3" type="ORF">ACFPEN_30965</name>
</gene>
<dbReference type="Pfam" id="PF01381">
    <property type="entry name" value="HTH_3"/>
    <property type="match status" value="1"/>
</dbReference>
<dbReference type="Gene3D" id="1.10.260.40">
    <property type="entry name" value="lambda repressor-like DNA-binding domains"/>
    <property type="match status" value="3"/>
</dbReference>
<name>A0ABV9BT80_9ACTN</name>
<evidence type="ECO:0000256" key="1">
    <source>
        <dbReference type="ARBA" id="ARBA00023125"/>
    </source>
</evidence>
<dbReference type="Proteomes" id="UP001595990">
    <property type="component" value="Unassembled WGS sequence"/>
</dbReference>
<dbReference type="RefSeq" id="WP_417924015.1">
    <property type="nucleotide sequence ID" value="NZ_JBHSFS010000019.1"/>
</dbReference>
<organism evidence="3 4">
    <name type="scientific">Streptomyces ehimensis</name>
    <dbReference type="NCBI Taxonomy" id="68195"/>
    <lineage>
        <taxon>Bacteria</taxon>
        <taxon>Bacillati</taxon>
        <taxon>Actinomycetota</taxon>
        <taxon>Actinomycetes</taxon>
        <taxon>Kitasatosporales</taxon>
        <taxon>Streptomycetaceae</taxon>
        <taxon>Streptomyces</taxon>
    </lineage>
</organism>
<accession>A0ABV9BT80</accession>
<dbReference type="SUPFAM" id="SSF47413">
    <property type="entry name" value="lambda repressor-like DNA-binding domains"/>
    <property type="match status" value="2"/>
</dbReference>
<keyword evidence="4" id="KW-1185">Reference proteome</keyword>
<dbReference type="Pfam" id="PF13560">
    <property type="entry name" value="HTH_31"/>
    <property type="match status" value="1"/>
</dbReference>
<dbReference type="EMBL" id="JBHSFS010000019">
    <property type="protein sequence ID" value="MFC4517320.1"/>
    <property type="molecule type" value="Genomic_DNA"/>
</dbReference>
<keyword evidence="1" id="KW-0238">DNA-binding</keyword>
<dbReference type="InterPro" id="IPR010982">
    <property type="entry name" value="Lambda_DNA-bd_dom_sf"/>
</dbReference>
<protein>
    <submittedName>
        <fullName evidence="3">Helix-turn-helix transcriptional regulator</fullName>
    </submittedName>
</protein>
<dbReference type="PROSITE" id="PS50943">
    <property type="entry name" value="HTH_CROC1"/>
    <property type="match status" value="2"/>
</dbReference>
<dbReference type="PANTHER" id="PTHR46797">
    <property type="entry name" value="HTH-TYPE TRANSCRIPTIONAL REGULATOR"/>
    <property type="match status" value="1"/>
</dbReference>
<feature type="domain" description="HTH cro/C1-type" evidence="2">
    <location>
        <begin position="62"/>
        <end position="116"/>
    </location>
</feature>
<sequence>MRRGAGLTQADLAKLLGVSKTAVVDWEKDDEYFPPPERLPAIAKALGEDLDVLFPRYGPPELADLRADAGFTQSKAAEALGTTRVPLSNAERGKKPLSPDLFARVASLYGVTAEELAAAQERSRGNVAPAPVKVPVPPRGLNEKLHHLLECRPKVANADVAAAVNHKTGARLEPGDIEDLRTRTRSAEQVFAGLPIAAVRDGLAEALGVAPFEFMDREEVEQDVIDRLAFLTDKREGGVSVSARGATRGVSPEMVATIKELLLRNSGRRK</sequence>